<comment type="function">
    <text evidence="10">Catalyzes the transfer of pyrophosphate from adenosine triphosphate (ATP) to 6-hydroxymethyl-7,8-dihydropterin, an enzymatic step in folate biosynthesis pathway.</text>
</comment>
<protein>
    <recommendedName>
        <fullName evidence="4">2-amino-4-hydroxy-6-hydroxymethyldihydropteridine pyrophosphokinase</fullName>
        <ecNumber evidence="3">2.7.6.3</ecNumber>
    </recommendedName>
    <alternativeName>
        <fullName evidence="11">6-hydroxymethyl-7,8-dihydropterin pyrophosphokinase</fullName>
    </alternativeName>
    <alternativeName>
        <fullName evidence="12">7,8-dihydro-6-hydroxymethylpterin-pyrophosphokinase</fullName>
    </alternativeName>
</protein>
<dbReference type="EMBL" id="FMJD01000007">
    <property type="protein sequence ID" value="SCM75690.1"/>
    <property type="molecule type" value="Genomic_DNA"/>
</dbReference>
<feature type="domain" description="7,8-dihydro-6-hydroxymethylpterin-pyrophosphokinase" evidence="13">
    <location>
        <begin position="87"/>
        <end position="98"/>
    </location>
</feature>
<dbReference type="GO" id="GO:0005524">
    <property type="term" value="F:ATP binding"/>
    <property type="evidence" value="ECO:0007669"/>
    <property type="project" value="UniProtKB-KW"/>
</dbReference>
<keyword evidence="7 14" id="KW-0418">Kinase</keyword>
<dbReference type="PROSITE" id="PS00794">
    <property type="entry name" value="HPPK"/>
    <property type="match status" value="1"/>
</dbReference>
<dbReference type="InterPro" id="IPR035907">
    <property type="entry name" value="Hppk_sf"/>
</dbReference>
<keyword evidence="8" id="KW-0067">ATP-binding</keyword>
<evidence type="ECO:0000256" key="9">
    <source>
        <dbReference type="ARBA" id="ARBA00022909"/>
    </source>
</evidence>
<evidence type="ECO:0000256" key="1">
    <source>
        <dbReference type="ARBA" id="ARBA00005051"/>
    </source>
</evidence>
<dbReference type="GO" id="GO:0046654">
    <property type="term" value="P:tetrahydrofolate biosynthetic process"/>
    <property type="evidence" value="ECO:0007669"/>
    <property type="project" value="UniProtKB-UniPathway"/>
</dbReference>
<sequence length="156" mass="17043">MARAALSLGGNIGDVRATIAGALHLLEAAGVHVAARSSDYRTRPWGKTDQPDFTNVSAVVETALSPTELLAACLEVERRLGRVRHERWGPRVIDIDLVTYDGVRMDTPELTLPHRHAHERGFVLIPLAEIAPDLLIGDRTVAELAARFANDPIEKL</sequence>
<comment type="similarity">
    <text evidence="2">Belongs to the HPPK family.</text>
</comment>
<evidence type="ECO:0000313" key="14">
    <source>
        <dbReference type="EMBL" id="SCM75690.1"/>
    </source>
</evidence>
<dbReference type="RefSeq" id="WP_288196052.1">
    <property type="nucleotide sequence ID" value="NZ_LT608334.1"/>
</dbReference>
<dbReference type="GO" id="GO:0003848">
    <property type="term" value="F:2-amino-4-hydroxy-6-hydroxymethyldihydropteridine diphosphokinase activity"/>
    <property type="evidence" value="ECO:0007669"/>
    <property type="project" value="UniProtKB-EC"/>
</dbReference>
<dbReference type="PANTHER" id="PTHR43071">
    <property type="entry name" value="2-AMINO-4-HYDROXY-6-HYDROXYMETHYLDIHYDROPTERIDINE PYROPHOSPHOKINASE"/>
    <property type="match status" value="1"/>
</dbReference>
<accession>A0A212LDV6</accession>
<dbReference type="InterPro" id="IPR000550">
    <property type="entry name" value="Hppk"/>
</dbReference>
<evidence type="ECO:0000256" key="11">
    <source>
        <dbReference type="ARBA" id="ARBA00029766"/>
    </source>
</evidence>
<name>A0A212LDV6_9HYPH</name>
<evidence type="ECO:0000259" key="13">
    <source>
        <dbReference type="PROSITE" id="PS00794"/>
    </source>
</evidence>
<proteinExistence type="inferred from homology"/>
<evidence type="ECO:0000256" key="8">
    <source>
        <dbReference type="ARBA" id="ARBA00022840"/>
    </source>
</evidence>
<dbReference type="CDD" id="cd00483">
    <property type="entry name" value="HPPK"/>
    <property type="match status" value="1"/>
</dbReference>
<evidence type="ECO:0000256" key="3">
    <source>
        <dbReference type="ARBA" id="ARBA00013253"/>
    </source>
</evidence>
<keyword evidence="5 14" id="KW-0808">Transferase</keyword>
<evidence type="ECO:0000256" key="6">
    <source>
        <dbReference type="ARBA" id="ARBA00022741"/>
    </source>
</evidence>
<organism evidence="14">
    <name type="scientific">uncultured Pleomorphomonas sp</name>
    <dbReference type="NCBI Taxonomy" id="442121"/>
    <lineage>
        <taxon>Bacteria</taxon>
        <taxon>Pseudomonadati</taxon>
        <taxon>Pseudomonadota</taxon>
        <taxon>Alphaproteobacteria</taxon>
        <taxon>Hyphomicrobiales</taxon>
        <taxon>Pleomorphomonadaceae</taxon>
        <taxon>Pleomorphomonas</taxon>
        <taxon>environmental samples</taxon>
    </lineage>
</organism>
<dbReference type="GO" id="GO:0016301">
    <property type="term" value="F:kinase activity"/>
    <property type="evidence" value="ECO:0007669"/>
    <property type="project" value="UniProtKB-KW"/>
</dbReference>
<gene>
    <name evidence="14" type="primary">folK</name>
    <name evidence="14" type="ORF">KL86PLE_30137</name>
</gene>
<dbReference type="NCBIfam" id="TIGR01498">
    <property type="entry name" value="folK"/>
    <property type="match status" value="1"/>
</dbReference>
<dbReference type="UniPathway" id="UPA00077">
    <property type="reaction ID" value="UER00155"/>
</dbReference>
<dbReference type="SUPFAM" id="SSF55083">
    <property type="entry name" value="6-hydroxymethyl-7,8-dihydropterin pyrophosphokinase, HPPK"/>
    <property type="match status" value="1"/>
</dbReference>
<evidence type="ECO:0000256" key="5">
    <source>
        <dbReference type="ARBA" id="ARBA00022679"/>
    </source>
</evidence>
<evidence type="ECO:0000256" key="2">
    <source>
        <dbReference type="ARBA" id="ARBA00005810"/>
    </source>
</evidence>
<dbReference type="Pfam" id="PF01288">
    <property type="entry name" value="HPPK"/>
    <property type="match status" value="1"/>
</dbReference>
<dbReference type="Gene3D" id="3.30.70.560">
    <property type="entry name" value="7,8-Dihydro-6-hydroxymethylpterin-pyrophosphokinase HPPK"/>
    <property type="match status" value="1"/>
</dbReference>
<keyword evidence="6" id="KW-0547">Nucleotide-binding</keyword>
<evidence type="ECO:0000256" key="12">
    <source>
        <dbReference type="ARBA" id="ARBA00033413"/>
    </source>
</evidence>
<evidence type="ECO:0000256" key="4">
    <source>
        <dbReference type="ARBA" id="ARBA00016218"/>
    </source>
</evidence>
<dbReference type="AlphaFoldDB" id="A0A212LDV6"/>
<keyword evidence="9" id="KW-0289">Folate biosynthesis</keyword>
<dbReference type="PANTHER" id="PTHR43071:SF1">
    <property type="entry name" value="2-AMINO-4-HYDROXY-6-HYDROXYMETHYLDIHYDROPTERIDINE PYROPHOSPHOKINASE"/>
    <property type="match status" value="1"/>
</dbReference>
<evidence type="ECO:0000256" key="7">
    <source>
        <dbReference type="ARBA" id="ARBA00022777"/>
    </source>
</evidence>
<dbReference type="GO" id="GO:0046656">
    <property type="term" value="P:folic acid biosynthetic process"/>
    <property type="evidence" value="ECO:0007669"/>
    <property type="project" value="UniProtKB-KW"/>
</dbReference>
<dbReference type="EC" id="2.7.6.3" evidence="3"/>
<reference evidence="14" key="1">
    <citation type="submission" date="2016-08" db="EMBL/GenBank/DDBJ databases">
        <authorList>
            <person name="Seilhamer J.J."/>
        </authorList>
    </citation>
    <scope>NUCLEOTIDE SEQUENCE</scope>
    <source>
        <strain evidence="14">86</strain>
    </source>
</reference>
<evidence type="ECO:0000256" key="10">
    <source>
        <dbReference type="ARBA" id="ARBA00029409"/>
    </source>
</evidence>
<comment type="pathway">
    <text evidence="1">Cofactor biosynthesis; tetrahydrofolate biosynthesis; 2-amino-4-hydroxy-6-hydroxymethyl-7,8-dihydropteridine diphosphate from 7,8-dihydroneopterin triphosphate: step 4/4.</text>
</comment>